<organism evidence="2 3">
    <name type="scientific">Phaeospirillum tilakii</name>
    <dbReference type="NCBI Taxonomy" id="741673"/>
    <lineage>
        <taxon>Bacteria</taxon>
        <taxon>Pseudomonadati</taxon>
        <taxon>Pseudomonadota</taxon>
        <taxon>Alphaproteobacteria</taxon>
        <taxon>Rhodospirillales</taxon>
        <taxon>Rhodospirillaceae</taxon>
        <taxon>Phaeospirillum</taxon>
    </lineage>
</organism>
<evidence type="ECO:0000256" key="1">
    <source>
        <dbReference type="SAM" id="MobiDB-lite"/>
    </source>
</evidence>
<feature type="non-terminal residue" evidence="2">
    <location>
        <position position="1"/>
    </location>
</feature>
<dbReference type="Proteomes" id="UP001597296">
    <property type="component" value="Unassembled WGS sequence"/>
</dbReference>
<evidence type="ECO:0000313" key="3">
    <source>
        <dbReference type="Proteomes" id="UP001597296"/>
    </source>
</evidence>
<sequence length="172" mass="18618">PARPQPPLMTSKLPPPPPQLKRARPAERSASPQGHDDRRPASPGVLGVGPVGGARGGAVRGELSQSAQDFLQAQILRMWHFDFSPLRGKGVVISAVIEIDRDGTLLGGMNRAAPWNPGAVIPGYERMPDSPVRRALESYLLALRMAQPLTLPPDDGKGWPRRMVLRFAIDSL</sequence>
<protein>
    <submittedName>
        <fullName evidence="2">Energy transducer TonB</fullName>
    </submittedName>
</protein>
<comment type="caution">
    <text evidence="2">The sequence shown here is derived from an EMBL/GenBank/DDBJ whole genome shotgun (WGS) entry which is preliminary data.</text>
</comment>
<proteinExistence type="predicted"/>
<name>A0ABW5CFN1_9PROT</name>
<feature type="compositionally biased region" description="Pro residues" evidence="1">
    <location>
        <begin position="1"/>
        <end position="19"/>
    </location>
</feature>
<dbReference type="RefSeq" id="WP_377317333.1">
    <property type="nucleotide sequence ID" value="NZ_JBHUIY010000027.1"/>
</dbReference>
<evidence type="ECO:0000313" key="2">
    <source>
        <dbReference type="EMBL" id="MFD2234778.1"/>
    </source>
</evidence>
<gene>
    <name evidence="2" type="ORF">ACFSNB_13270</name>
</gene>
<keyword evidence="3" id="KW-1185">Reference proteome</keyword>
<feature type="region of interest" description="Disordered" evidence="1">
    <location>
        <begin position="1"/>
        <end position="53"/>
    </location>
</feature>
<reference evidence="3" key="1">
    <citation type="journal article" date="2019" name="Int. J. Syst. Evol. Microbiol.">
        <title>The Global Catalogue of Microorganisms (GCM) 10K type strain sequencing project: providing services to taxonomists for standard genome sequencing and annotation.</title>
        <authorList>
            <consortium name="The Broad Institute Genomics Platform"/>
            <consortium name="The Broad Institute Genome Sequencing Center for Infectious Disease"/>
            <person name="Wu L."/>
            <person name="Ma J."/>
        </authorList>
    </citation>
    <scope>NUCLEOTIDE SEQUENCE [LARGE SCALE GENOMIC DNA]</scope>
    <source>
        <strain evidence="3">KCTC 15012</strain>
    </source>
</reference>
<accession>A0ABW5CFN1</accession>
<dbReference type="EMBL" id="JBHUIY010000027">
    <property type="protein sequence ID" value="MFD2234778.1"/>
    <property type="molecule type" value="Genomic_DNA"/>
</dbReference>